<dbReference type="FunFam" id="3.40.50.2000:FF:000009">
    <property type="entry name" value="Sterol 3-beta-glucosyltransferase UGT80A2"/>
    <property type="match status" value="1"/>
</dbReference>
<accession>A0A0L6U041</accession>
<dbReference type="PANTHER" id="PTHR48050">
    <property type="entry name" value="STEROL 3-BETA-GLUCOSYLTRANSFERASE"/>
    <property type="match status" value="1"/>
</dbReference>
<evidence type="ECO:0000259" key="2">
    <source>
        <dbReference type="Pfam" id="PF06722"/>
    </source>
</evidence>
<dbReference type="GO" id="GO:0033072">
    <property type="term" value="P:vancomycin biosynthetic process"/>
    <property type="evidence" value="ECO:0007669"/>
    <property type="project" value="UniProtKB-ARBA"/>
</dbReference>
<dbReference type="SUPFAM" id="SSF53756">
    <property type="entry name" value="UDP-Glycosyltransferase/glycogen phosphorylase"/>
    <property type="match status" value="1"/>
</dbReference>
<dbReference type="GO" id="GO:0016758">
    <property type="term" value="F:hexosyltransferase activity"/>
    <property type="evidence" value="ECO:0007669"/>
    <property type="project" value="InterPro"/>
</dbReference>
<dbReference type="GO" id="GO:0005975">
    <property type="term" value="P:carbohydrate metabolic process"/>
    <property type="evidence" value="ECO:0007669"/>
    <property type="project" value="InterPro"/>
</dbReference>
<dbReference type="CDD" id="cd03784">
    <property type="entry name" value="GT1_Gtf-like"/>
    <property type="match status" value="1"/>
</dbReference>
<dbReference type="InterPro" id="IPR004276">
    <property type="entry name" value="GlycoTrans_28_N"/>
</dbReference>
<evidence type="ECO:0000313" key="4">
    <source>
        <dbReference type="Proteomes" id="UP000036873"/>
    </source>
</evidence>
<dbReference type="PANTHER" id="PTHR48050:SF13">
    <property type="entry name" value="STEROL 3-BETA-GLUCOSYLTRANSFERASE UGT80A2"/>
    <property type="match status" value="1"/>
</dbReference>
<keyword evidence="3" id="KW-0808">Transferase</keyword>
<dbReference type="OrthoDB" id="9805366at2"/>
<keyword evidence="4" id="KW-1185">Reference proteome</keyword>
<reference evidence="4" key="1">
    <citation type="submission" date="2015-07" db="EMBL/GenBank/DDBJ databases">
        <title>Draft genome sequence of Acetobacterium bakii DSM 8293, a potential psychrophilic chemical producer through syngas fermentation.</title>
        <authorList>
            <person name="Song Y."/>
            <person name="Hwang S."/>
            <person name="Cho B.-K."/>
        </authorList>
    </citation>
    <scope>NUCLEOTIDE SEQUENCE [LARGE SCALE GENOMIC DNA]</scope>
    <source>
        <strain evidence="4">DSM 8239</strain>
    </source>
</reference>
<comment type="caution">
    <text evidence="3">The sequence shown here is derived from an EMBL/GenBank/DDBJ whole genome shotgun (WGS) entry which is preliminary data.</text>
</comment>
<dbReference type="STRING" id="52689.AKG39_12835"/>
<dbReference type="Pfam" id="PF06722">
    <property type="entry name" value="EryCIII-like_C"/>
    <property type="match status" value="1"/>
</dbReference>
<dbReference type="InterPro" id="IPR010610">
    <property type="entry name" value="EryCIII-like_C"/>
</dbReference>
<proteinExistence type="predicted"/>
<dbReference type="GO" id="GO:0008194">
    <property type="term" value="F:UDP-glycosyltransferase activity"/>
    <property type="evidence" value="ECO:0007669"/>
    <property type="project" value="InterPro"/>
</dbReference>
<evidence type="ECO:0000313" key="3">
    <source>
        <dbReference type="EMBL" id="KNZ41205.1"/>
    </source>
</evidence>
<dbReference type="RefSeq" id="WP_050740798.1">
    <property type="nucleotide sequence ID" value="NZ_LGYO01000033.1"/>
</dbReference>
<gene>
    <name evidence="3" type="ORF">AKG39_12835</name>
</gene>
<name>A0A0L6U041_9FIRM</name>
<dbReference type="Gene3D" id="3.40.50.2000">
    <property type="entry name" value="Glycogen Phosphorylase B"/>
    <property type="match status" value="2"/>
</dbReference>
<feature type="domain" description="Erythromycin biosynthesis protein CIII-like C-terminal" evidence="2">
    <location>
        <begin position="300"/>
        <end position="385"/>
    </location>
</feature>
<dbReference type="Pfam" id="PF03033">
    <property type="entry name" value="Glyco_transf_28"/>
    <property type="match status" value="1"/>
</dbReference>
<dbReference type="PATRIC" id="fig|52689.4.peg.1930"/>
<protein>
    <submittedName>
        <fullName evidence="3">Sterol 3-beta-glucosyltransferase</fullName>
    </submittedName>
</protein>
<organism evidence="3 4">
    <name type="scientific">Acetobacterium bakii</name>
    <dbReference type="NCBI Taxonomy" id="52689"/>
    <lineage>
        <taxon>Bacteria</taxon>
        <taxon>Bacillati</taxon>
        <taxon>Bacillota</taxon>
        <taxon>Clostridia</taxon>
        <taxon>Eubacteriales</taxon>
        <taxon>Eubacteriaceae</taxon>
        <taxon>Acetobacterium</taxon>
    </lineage>
</organism>
<evidence type="ECO:0000259" key="1">
    <source>
        <dbReference type="Pfam" id="PF03033"/>
    </source>
</evidence>
<dbReference type="InterPro" id="IPR002213">
    <property type="entry name" value="UDP_glucos_trans"/>
</dbReference>
<dbReference type="InterPro" id="IPR050426">
    <property type="entry name" value="Glycosyltransferase_28"/>
</dbReference>
<sequence>MKVIIFTLGTRGDVQPYVALARGLIKKGHEALICTGKSFKKFIEDNGIAFHEATADLMAILESEEGRKIFNGGNFNLFKMMKYAKEVVNPAYRKSMDDFLTASEGGDIIIYHPKALAAVDIANYRDIPCVSMPPVPITYPITEFPNLAMFPEKNLGSVLNKLTYKANLFAESGYIKDINDFRAKSLGFDKRKSSALTFTNKGGEIPIIYPISPFLFKDVTSWDDHVFLPGFFYLDILENSLDANLEQFLASGKKPIVVSFSSMPLKDPGAFKEKLIEALKETDNRGIILTGTSGLVFEDEENIFAIAKAPHRLVFKEAKGIIHHGGVGTMAEALISGAPQLIIPFSADQPFWAHRLNSLGYALKPLKEKNIKVSNLVAALTEMEAESVIKKAQDIKTIIELENGVDNAVNYIEQVVQHI</sequence>
<dbReference type="AlphaFoldDB" id="A0A0L6U041"/>
<dbReference type="EMBL" id="LGYO01000033">
    <property type="protein sequence ID" value="KNZ41205.1"/>
    <property type="molecule type" value="Genomic_DNA"/>
</dbReference>
<dbReference type="Proteomes" id="UP000036873">
    <property type="component" value="Unassembled WGS sequence"/>
</dbReference>
<feature type="domain" description="Glycosyltransferase family 28 N-terminal" evidence="1">
    <location>
        <begin position="3"/>
        <end position="80"/>
    </location>
</feature>